<dbReference type="InterPro" id="IPR030678">
    <property type="entry name" value="Peptide/Ni-bd"/>
</dbReference>
<dbReference type="Pfam" id="PF00496">
    <property type="entry name" value="SBP_bac_5"/>
    <property type="match status" value="1"/>
</dbReference>
<dbReference type="SUPFAM" id="SSF53850">
    <property type="entry name" value="Periplasmic binding protein-like II"/>
    <property type="match status" value="1"/>
</dbReference>
<evidence type="ECO:0000313" key="7">
    <source>
        <dbReference type="Proteomes" id="UP001332192"/>
    </source>
</evidence>
<dbReference type="Proteomes" id="UP001332192">
    <property type="component" value="Chromosome"/>
</dbReference>
<reference evidence="6 7" key="1">
    <citation type="journal article" date="2024" name="Front. Microbiol.">
        <title>Novel thermophilic genera Geochorda gen. nov. and Carboxydochorda gen. nov. from the deep terrestrial subsurface reveal the ecophysiological diversity in the class Limnochordia.</title>
        <authorList>
            <person name="Karnachuk O.V."/>
            <person name="Lukina A.P."/>
            <person name="Avakyan M.R."/>
            <person name="Kadnikov V.V."/>
            <person name="Begmatov S."/>
            <person name="Beletsky A.V."/>
            <person name="Vlasova K.G."/>
            <person name="Novikov A.A."/>
            <person name="Shcherbakova V.A."/>
            <person name="Mardanov A.V."/>
            <person name="Ravin N.V."/>
        </authorList>
    </citation>
    <scope>NUCLEOTIDE SEQUENCE [LARGE SCALE GENOMIC DNA]</scope>
    <source>
        <strain evidence="6 7">L945</strain>
    </source>
</reference>
<organism evidence="6 7">
    <name type="scientific">Carboxydichorda subterranea</name>
    <dbReference type="NCBI Taxonomy" id="3109565"/>
    <lineage>
        <taxon>Bacteria</taxon>
        <taxon>Bacillati</taxon>
        <taxon>Bacillota</taxon>
        <taxon>Limnochordia</taxon>
        <taxon>Limnochordales</taxon>
        <taxon>Geochordaceae</taxon>
        <taxon>Carboxydichorda</taxon>
    </lineage>
</organism>
<dbReference type="RefSeq" id="WP_324716828.1">
    <property type="nucleotide sequence ID" value="NZ_CP141615.1"/>
</dbReference>
<dbReference type="InterPro" id="IPR000914">
    <property type="entry name" value="SBP_5_dom"/>
</dbReference>
<keyword evidence="7" id="KW-1185">Reference proteome</keyword>
<dbReference type="PANTHER" id="PTHR30290">
    <property type="entry name" value="PERIPLASMIC BINDING COMPONENT OF ABC TRANSPORTER"/>
    <property type="match status" value="1"/>
</dbReference>
<comment type="subcellular location">
    <subcellularLocation>
        <location evidence="1">Cell membrane</location>
        <topology evidence="1">Lipid-anchor</topology>
    </subcellularLocation>
</comment>
<name>A0ABZ1BXX1_9FIRM</name>
<dbReference type="InterPro" id="IPR023765">
    <property type="entry name" value="SBP_5_CS"/>
</dbReference>
<evidence type="ECO:0000256" key="4">
    <source>
        <dbReference type="ARBA" id="ARBA00022729"/>
    </source>
</evidence>
<evidence type="ECO:0000313" key="6">
    <source>
        <dbReference type="EMBL" id="WRP17558.1"/>
    </source>
</evidence>
<evidence type="ECO:0000259" key="5">
    <source>
        <dbReference type="Pfam" id="PF00496"/>
    </source>
</evidence>
<feature type="domain" description="Solute-binding protein family 5" evidence="5">
    <location>
        <begin position="89"/>
        <end position="456"/>
    </location>
</feature>
<protein>
    <submittedName>
        <fullName evidence="6">ABC transporter substrate-binding protein</fullName>
    </submittedName>
</protein>
<evidence type="ECO:0000256" key="3">
    <source>
        <dbReference type="ARBA" id="ARBA00022448"/>
    </source>
</evidence>
<dbReference type="Gene3D" id="3.10.105.10">
    <property type="entry name" value="Dipeptide-binding Protein, Domain 3"/>
    <property type="match status" value="1"/>
</dbReference>
<evidence type="ECO:0000256" key="1">
    <source>
        <dbReference type="ARBA" id="ARBA00004193"/>
    </source>
</evidence>
<sequence length="542" mass="59617">MSSPYAWIRSTRPTRTLAWPLTLLATSVLLLFAACPALTAQARTSLVVAQEVPVVELDPLAGYINAPSPYEVGLVLFDNLVAFDEQLHVVPSLATGWSVSADGRTWTFHLRKGVKFHDGTEFDAQAVKFNLERYMDPQLNPLNRPLWDPLQAVDVVDRYTVRIVTKFPFPTLLNTLAHGSASMVSPAAVKRYGKEFERHPVGTGPFKLARFDPGSTVVVERFDEYWGPKPGVDEITFRYVPDNSARVGLLLAGQADVITAVTPQDAVRLSSTGGITVISRPTLRTVGIGFSFLHPALKDPKVRLAFNYAVDKAGIVKAIFLGQADVLDSPVAPDATGHLAVGAHPYDPQRARELLREAGWIRSGSGLVEKNGEPLSVTLITAEGAYPNDIQVVQAVANQLRAVGVDVRVLKVDKAGYWDYLKVPARDVKFDMFIWAFNPSNGDGGYTLSSLFKSNPDDQGVPLVWNIGRYRSARVDQLLAEADRTMDPQARERVLGDAQKALMEDNPYIWLYAERRITAVRGDVRGVSLLPTLFTNLRAVSR</sequence>
<dbReference type="Gene3D" id="3.90.76.10">
    <property type="entry name" value="Dipeptide-binding Protein, Domain 1"/>
    <property type="match status" value="1"/>
</dbReference>
<proteinExistence type="inferred from homology"/>
<evidence type="ECO:0000256" key="2">
    <source>
        <dbReference type="ARBA" id="ARBA00005695"/>
    </source>
</evidence>
<dbReference type="PANTHER" id="PTHR30290:SF9">
    <property type="entry name" value="OLIGOPEPTIDE-BINDING PROTEIN APPA"/>
    <property type="match status" value="1"/>
</dbReference>
<keyword evidence="4" id="KW-0732">Signal</keyword>
<dbReference type="Gene3D" id="3.40.190.10">
    <property type="entry name" value="Periplasmic binding protein-like II"/>
    <property type="match status" value="1"/>
</dbReference>
<comment type="similarity">
    <text evidence="2">Belongs to the bacterial solute-binding protein 5 family.</text>
</comment>
<dbReference type="PIRSF" id="PIRSF002741">
    <property type="entry name" value="MppA"/>
    <property type="match status" value="1"/>
</dbReference>
<dbReference type="EMBL" id="CP141615">
    <property type="protein sequence ID" value="WRP17558.1"/>
    <property type="molecule type" value="Genomic_DNA"/>
</dbReference>
<dbReference type="PROSITE" id="PS01040">
    <property type="entry name" value="SBP_BACTERIAL_5"/>
    <property type="match status" value="1"/>
</dbReference>
<keyword evidence="3" id="KW-0813">Transport</keyword>
<dbReference type="InterPro" id="IPR039424">
    <property type="entry name" value="SBP_5"/>
</dbReference>
<gene>
    <name evidence="6" type="ORF">U7230_00630</name>
</gene>
<accession>A0ABZ1BXX1</accession>